<sequence length="113" mass="12810">MKSHIIPTVERCPDQTYLYIGTNHLKSKEPNVVADAIVDLAREIENFCDAEIVLSEITTRNDAHGDFSRQNGWKLISHANITQNGLNKGGLHLNREGNDSLHRNFVNFLRNNN</sequence>
<keyword evidence="2" id="KW-1185">Reference proteome</keyword>
<gene>
    <name evidence="1" type="ORF">PEVE_00044638</name>
</gene>
<reference evidence="1 2" key="1">
    <citation type="submission" date="2022-05" db="EMBL/GenBank/DDBJ databases">
        <authorList>
            <consortium name="Genoscope - CEA"/>
            <person name="William W."/>
        </authorList>
    </citation>
    <scope>NUCLEOTIDE SEQUENCE [LARGE SCALE GENOMIC DNA]</scope>
</reference>
<evidence type="ECO:0000313" key="2">
    <source>
        <dbReference type="Proteomes" id="UP001159427"/>
    </source>
</evidence>
<dbReference type="Proteomes" id="UP001159427">
    <property type="component" value="Unassembled WGS sequence"/>
</dbReference>
<accession>A0ABN8PU61</accession>
<organism evidence="1 2">
    <name type="scientific">Porites evermanni</name>
    <dbReference type="NCBI Taxonomy" id="104178"/>
    <lineage>
        <taxon>Eukaryota</taxon>
        <taxon>Metazoa</taxon>
        <taxon>Cnidaria</taxon>
        <taxon>Anthozoa</taxon>
        <taxon>Hexacorallia</taxon>
        <taxon>Scleractinia</taxon>
        <taxon>Fungiina</taxon>
        <taxon>Poritidae</taxon>
        <taxon>Porites</taxon>
    </lineage>
</organism>
<protein>
    <submittedName>
        <fullName evidence="1">Uncharacterized protein</fullName>
    </submittedName>
</protein>
<comment type="caution">
    <text evidence="1">The sequence shown here is derived from an EMBL/GenBank/DDBJ whole genome shotgun (WGS) entry which is preliminary data.</text>
</comment>
<name>A0ABN8PU61_9CNID</name>
<dbReference type="EMBL" id="CALNXI010000954">
    <property type="protein sequence ID" value="CAH3148588.1"/>
    <property type="molecule type" value="Genomic_DNA"/>
</dbReference>
<evidence type="ECO:0000313" key="1">
    <source>
        <dbReference type="EMBL" id="CAH3148588.1"/>
    </source>
</evidence>
<dbReference type="SUPFAM" id="SSF52266">
    <property type="entry name" value="SGNH hydrolase"/>
    <property type="match status" value="1"/>
</dbReference>
<proteinExistence type="predicted"/>